<comment type="function">
    <text evidence="2 7">Hydrolysis of 6-phosphogluconolactone to 6-phosphogluconate.</text>
</comment>
<evidence type="ECO:0000313" key="9">
    <source>
        <dbReference type="EMBL" id="MBB3103930.1"/>
    </source>
</evidence>
<comment type="pathway">
    <text evidence="3 7">Carbohydrate degradation; pentose phosphate pathway; D-ribulose 5-phosphate from D-glucose 6-phosphate (oxidative stage): step 2/3.</text>
</comment>
<dbReference type="InterPro" id="IPR006148">
    <property type="entry name" value="Glc/Gal-6P_isomerase"/>
</dbReference>
<dbReference type="PANTHER" id="PTHR11054:SF0">
    <property type="entry name" value="6-PHOSPHOGLUCONOLACTONASE"/>
    <property type="match status" value="1"/>
</dbReference>
<comment type="catalytic activity">
    <reaction evidence="1 7">
        <text>6-phospho-D-glucono-1,5-lactone + H2O = 6-phospho-D-gluconate + H(+)</text>
        <dbReference type="Rhea" id="RHEA:12556"/>
        <dbReference type="ChEBI" id="CHEBI:15377"/>
        <dbReference type="ChEBI" id="CHEBI:15378"/>
        <dbReference type="ChEBI" id="CHEBI:57955"/>
        <dbReference type="ChEBI" id="CHEBI:58759"/>
        <dbReference type="EC" id="3.1.1.31"/>
    </reaction>
</comment>
<evidence type="ECO:0000313" key="10">
    <source>
        <dbReference type="Proteomes" id="UP000549250"/>
    </source>
</evidence>
<dbReference type="InterPro" id="IPR037171">
    <property type="entry name" value="NagB/RpiA_transferase-like"/>
</dbReference>
<evidence type="ECO:0000259" key="8">
    <source>
        <dbReference type="Pfam" id="PF01182"/>
    </source>
</evidence>
<dbReference type="EC" id="3.1.1.31" evidence="5 7"/>
<accession>A0A839T578</accession>
<evidence type="ECO:0000256" key="3">
    <source>
        <dbReference type="ARBA" id="ARBA00004961"/>
    </source>
</evidence>
<dbReference type="EMBL" id="JACHXI010000011">
    <property type="protein sequence ID" value="MBB3103930.1"/>
    <property type="molecule type" value="Genomic_DNA"/>
</dbReference>
<organism evidence="9 10">
    <name type="scientific">Azomonas macrocytogenes</name>
    <name type="common">Azotobacter macrocytogenes</name>
    <dbReference type="NCBI Taxonomy" id="69962"/>
    <lineage>
        <taxon>Bacteria</taxon>
        <taxon>Pseudomonadati</taxon>
        <taxon>Pseudomonadota</taxon>
        <taxon>Gammaproteobacteria</taxon>
        <taxon>Pseudomonadales</taxon>
        <taxon>Pseudomonadaceae</taxon>
        <taxon>Azomonas</taxon>
    </lineage>
</organism>
<reference evidence="9 10" key="1">
    <citation type="submission" date="2020-08" db="EMBL/GenBank/DDBJ databases">
        <title>Genomic Encyclopedia of Type Strains, Phase III (KMG-III): the genomes of soil and plant-associated and newly described type strains.</title>
        <authorList>
            <person name="Whitman W."/>
        </authorList>
    </citation>
    <scope>NUCLEOTIDE SEQUENCE [LARGE SCALE GENOMIC DNA]</scope>
    <source>
        <strain evidence="9 10">CECT 4462</strain>
    </source>
</reference>
<dbReference type="AlphaFoldDB" id="A0A839T578"/>
<gene>
    <name evidence="7" type="primary">pgl</name>
    <name evidence="9" type="ORF">FHR87_002340</name>
</gene>
<evidence type="ECO:0000256" key="1">
    <source>
        <dbReference type="ARBA" id="ARBA00000832"/>
    </source>
</evidence>
<dbReference type="Pfam" id="PF01182">
    <property type="entry name" value="Glucosamine_iso"/>
    <property type="match status" value="1"/>
</dbReference>
<dbReference type="CDD" id="cd01400">
    <property type="entry name" value="6PGL"/>
    <property type="match status" value="1"/>
</dbReference>
<dbReference type="PANTHER" id="PTHR11054">
    <property type="entry name" value="6-PHOSPHOGLUCONOLACTONASE"/>
    <property type="match status" value="1"/>
</dbReference>
<proteinExistence type="inferred from homology"/>
<dbReference type="GO" id="GO:0017057">
    <property type="term" value="F:6-phosphogluconolactonase activity"/>
    <property type="evidence" value="ECO:0007669"/>
    <property type="project" value="UniProtKB-UniRule"/>
</dbReference>
<comment type="similarity">
    <text evidence="4 7">Belongs to the glucosamine/galactosamine-6-phosphate isomerase family. 6-phosphogluconolactonase subfamily.</text>
</comment>
<dbReference type="NCBIfam" id="TIGR01198">
    <property type="entry name" value="pgl"/>
    <property type="match status" value="1"/>
</dbReference>
<dbReference type="Gene3D" id="3.40.50.1360">
    <property type="match status" value="1"/>
</dbReference>
<sequence length="237" mass="25706">MTISDLDLPKEICTHELTDATRLATQLADDVAGTLSAAIEASGVASLLVSGGRSPIAFFEALSSRPLDWSHVQIGLVDERRVPVDQADSNEALVRQYLLRNQAAAATFVGLYREAPTHEEAARLSGQSINELRRPIDVVVLGMGEDGHTASLFPGNPGLAAALDSQCLDSCVPMRAPVAPYERISLSYPVLASARRRYLAIQGSAKLETLRQALRSDPLQMPIRAFLDQPLEIYWCP</sequence>
<evidence type="ECO:0000256" key="4">
    <source>
        <dbReference type="ARBA" id="ARBA00010662"/>
    </source>
</evidence>
<comment type="caution">
    <text evidence="9">The sequence shown here is derived from an EMBL/GenBank/DDBJ whole genome shotgun (WGS) entry which is preliminary data.</text>
</comment>
<dbReference type="InterPro" id="IPR039104">
    <property type="entry name" value="6PGL"/>
</dbReference>
<dbReference type="RefSeq" id="WP_183166846.1">
    <property type="nucleotide sequence ID" value="NZ_JACHXI010000011.1"/>
</dbReference>
<keyword evidence="7 9" id="KW-0378">Hydrolase</keyword>
<evidence type="ECO:0000256" key="6">
    <source>
        <dbReference type="ARBA" id="ARBA00020337"/>
    </source>
</evidence>
<dbReference type="SUPFAM" id="SSF100950">
    <property type="entry name" value="NagB/RpiA/CoA transferase-like"/>
    <property type="match status" value="1"/>
</dbReference>
<dbReference type="InterPro" id="IPR005900">
    <property type="entry name" value="6-phosphogluconolactonase_DevB"/>
</dbReference>
<dbReference type="Proteomes" id="UP000549250">
    <property type="component" value="Unassembled WGS sequence"/>
</dbReference>
<dbReference type="GO" id="GO:0006098">
    <property type="term" value="P:pentose-phosphate shunt"/>
    <property type="evidence" value="ECO:0007669"/>
    <property type="project" value="UniProtKB-UniPathway"/>
</dbReference>
<protein>
    <recommendedName>
        <fullName evidence="6 7">6-phosphogluconolactonase</fullName>
        <shortName evidence="7">6PGL</shortName>
        <ecNumber evidence="5 7">3.1.1.31</ecNumber>
    </recommendedName>
</protein>
<evidence type="ECO:0000256" key="7">
    <source>
        <dbReference type="RuleBase" id="RU365095"/>
    </source>
</evidence>
<evidence type="ECO:0000256" key="5">
    <source>
        <dbReference type="ARBA" id="ARBA00013198"/>
    </source>
</evidence>
<name>A0A839T578_AZOMA</name>
<keyword evidence="10" id="KW-1185">Reference proteome</keyword>
<evidence type="ECO:0000256" key="2">
    <source>
        <dbReference type="ARBA" id="ARBA00002681"/>
    </source>
</evidence>
<dbReference type="GO" id="GO:0005975">
    <property type="term" value="P:carbohydrate metabolic process"/>
    <property type="evidence" value="ECO:0007669"/>
    <property type="project" value="UniProtKB-UniRule"/>
</dbReference>
<dbReference type="UniPathway" id="UPA00115">
    <property type="reaction ID" value="UER00409"/>
</dbReference>
<feature type="domain" description="Glucosamine/galactosamine-6-phosphate isomerase" evidence="8">
    <location>
        <begin position="19"/>
        <end position="235"/>
    </location>
</feature>